<proteinExistence type="predicted"/>
<sequence>MGLGHARRDLQHPVQRGDRVLVLLRVQHDHRLLEALAQLLLLHLLLVLQAADEARLGEPLDQPGDQQQGDDQDGGGKGGAVLHTAP</sequence>
<organism evidence="2 3">
    <name type="scientific">Ramlibacter montanisoli</name>
    <dbReference type="NCBI Taxonomy" id="2732512"/>
    <lineage>
        <taxon>Bacteria</taxon>
        <taxon>Pseudomonadati</taxon>
        <taxon>Pseudomonadota</taxon>
        <taxon>Betaproteobacteria</taxon>
        <taxon>Burkholderiales</taxon>
        <taxon>Comamonadaceae</taxon>
        <taxon>Ramlibacter</taxon>
    </lineage>
</organism>
<comment type="caution">
    <text evidence="2">The sequence shown here is derived from an EMBL/GenBank/DDBJ whole genome shotgun (WGS) entry which is preliminary data.</text>
</comment>
<evidence type="ECO:0000313" key="2">
    <source>
        <dbReference type="EMBL" id="NNU43929.1"/>
    </source>
</evidence>
<reference evidence="2 3" key="2">
    <citation type="submission" date="2020-06" db="EMBL/GenBank/DDBJ databases">
        <title>Ramlibacter rhizophilus sp. nov., isolated from rhizosphere soil of national flower Mugunghwa from South Korea.</title>
        <authorList>
            <person name="Zheng-Fei Y."/>
            <person name="Huan T."/>
        </authorList>
    </citation>
    <scope>NUCLEOTIDE SEQUENCE [LARGE SCALE GENOMIC DNA]</scope>
    <source>
        <strain evidence="2 3">B156</strain>
    </source>
</reference>
<evidence type="ECO:0000256" key="1">
    <source>
        <dbReference type="SAM" id="MobiDB-lite"/>
    </source>
</evidence>
<name>A0A849KQ37_9BURK</name>
<dbReference type="Proteomes" id="UP000552954">
    <property type="component" value="Unassembled WGS sequence"/>
</dbReference>
<gene>
    <name evidence="2" type="ORF">HK415_13375</name>
</gene>
<dbReference type="EMBL" id="JABFCS010000001">
    <property type="protein sequence ID" value="NNU43929.1"/>
    <property type="molecule type" value="Genomic_DNA"/>
</dbReference>
<evidence type="ECO:0000313" key="3">
    <source>
        <dbReference type="Proteomes" id="UP000552954"/>
    </source>
</evidence>
<dbReference type="AlphaFoldDB" id="A0A849KQ37"/>
<accession>A0A849KQ37</accession>
<keyword evidence="3" id="KW-1185">Reference proteome</keyword>
<feature type="region of interest" description="Disordered" evidence="1">
    <location>
        <begin position="57"/>
        <end position="86"/>
    </location>
</feature>
<protein>
    <submittedName>
        <fullName evidence="2">Uncharacterized protein</fullName>
    </submittedName>
</protein>
<reference evidence="2 3" key="1">
    <citation type="submission" date="2020-05" db="EMBL/GenBank/DDBJ databases">
        <authorList>
            <person name="Khan S.A."/>
            <person name="Jeon C.O."/>
            <person name="Chun B.H."/>
        </authorList>
    </citation>
    <scope>NUCLEOTIDE SEQUENCE [LARGE SCALE GENOMIC DNA]</scope>
    <source>
        <strain evidence="2 3">B156</strain>
    </source>
</reference>